<feature type="region of interest" description="Disordered" evidence="1">
    <location>
        <begin position="63"/>
        <end position="86"/>
    </location>
</feature>
<evidence type="ECO:0000256" key="1">
    <source>
        <dbReference type="SAM" id="MobiDB-lite"/>
    </source>
</evidence>
<evidence type="ECO:0000313" key="2">
    <source>
        <dbReference type="EMBL" id="CAK7341027.1"/>
    </source>
</evidence>
<sequence>MYKNKTKREEDGKELLQVANATLERFRASEAVASRAIRGFIKPQQAKILENLLMLERETVTRARKDEDSSENLSEKEAARDIQKFI</sequence>
<gene>
    <name evidence="2" type="ORF">DCAF_LOCUS16077</name>
</gene>
<keyword evidence="3" id="KW-1185">Reference proteome</keyword>
<proteinExistence type="predicted"/>
<dbReference type="EMBL" id="CAWUPB010001160">
    <property type="protein sequence ID" value="CAK7341027.1"/>
    <property type="molecule type" value="Genomic_DNA"/>
</dbReference>
<comment type="caution">
    <text evidence="2">The sequence shown here is derived from an EMBL/GenBank/DDBJ whole genome shotgun (WGS) entry which is preliminary data.</text>
</comment>
<evidence type="ECO:0000313" key="3">
    <source>
        <dbReference type="Proteomes" id="UP001314170"/>
    </source>
</evidence>
<accession>A0AAV1RYV6</accession>
<dbReference type="Proteomes" id="UP001314170">
    <property type="component" value="Unassembled WGS sequence"/>
</dbReference>
<name>A0AAV1RYV6_9ROSI</name>
<protein>
    <submittedName>
        <fullName evidence="2">Uncharacterized protein</fullName>
    </submittedName>
</protein>
<organism evidence="2 3">
    <name type="scientific">Dovyalis caffra</name>
    <dbReference type="NCBI Taxonomy" id="77055"/>
    <lineage>
        <taxon>Eukaryota</taxon>
        <taxon>Viridiplantae</taxon>
        <taxon>Streptophyta</taxon>
        <taxon>Embryophyta</taxon>
        <taxon>Tracheophyta</taxon>
        <taxon>Spermatophyta</taxon>
        <taxon>Magnoliopsida</taxon>
        <taxon>eudicotyledons</taxon>
        <taxon>Gunneridae</taxon>
        <taxon>Pentapetalae</taxon>
        <taxon>rosids</taxon>
        <taxon>fabids</taxon>
        <taxon>Malpighiales</taxon>
        <taxon>Salicaceae</taxon>
        <taxon>Flacourtieae</taxon>
        <taxon>Dovyalis</taxon>
    </lineage>
</organism>
<reference evidence="2 3" key="1">
    <citation type="submission" date="2024-01" db="EMBL/GenBank/DDBJ databases">
        <authorList>
            <person name="Waweru B."/>
        </authorList>
    </citation>
    <scope>NUCLEOTIDE SEQUENCE [LARGE SCALE GENOMIC DNA]</scope>
</reference>
<dbReference type="AlphaFoldDB" id="A0AAV1RYV6"/>